<organism evidence="2 3">
    <name type="scientific">Lentinula raphanica</name>
    <dbReference type="NCBI Taxonomy" id="153919"/>
    <lineage>
        <taxon>Eukaryota</taxon>
        <taxon>Fungi</taxon>
        <taxon>Dikarya</taxon>
        <taxon>Basidiomycota</taxon>
        <taxon>Agaricomycotina</taxon>
        <taxon>Agaricomycetes</taxon>
        <taxon>Agaricomycetidae</taxon>
        <taxon>Agaricales</taxon>
        <taxon>Marasmiineae</taxon>
        <taxon>Omphalotaceae</taxon>
        <taxon>Lentinula</taxon>
    </lineage>
</organism>
<evidence type="ECO:0000313" key="3">
    <source>
        <dbReference type="Proteomes" id="UP001163846"/>
    </source>
</evidence>
<gene>
    <name evidence="2" type="ORF">F5878DRAFT_644595</name>
</gene>
<dbReference type="Pfam" id="PF10544">
    <property type="entry name" value="T5orf172"/>
    <property type="match status" value="1"/>
</dbReference>
<protein>
    <recommendedName>
        <fullName evidence="1">Bacteriophage T5 Orf172 DNA-binding domain-containing protein</fullName>
    </recommendedName>
</protein>
<sequence length="227" mass="27001">MAYHSKRLLQNFWRNPQDNRASILGAPANVASWGIGNELRFLSQGKEGYSEFRVNDHEYTWEVMPERIHKRNSIGHYLLKCTRRQALQDNSPSMGRKRSSGVLRRLYATRRTRSTSIADGPGFLYAYIDHGRQWKVGMTCNFERRKMEWDRQCPSSKRRWMPPIAVLRRRRAETLAHLLLENQCSERPRIYCPRCRKTHIEIFRFKADWRLTWRNIVQPLLIKAARA</sequence>
<comment type="caution">
    <text evidence="2">The sequence shown here is derived from an EMBL/GenBank/DDBJ whole genome shotgun (WGS) entry which is preliminary data.</text>
</comment>
<evidence type="ECO:0000313" key="2">
    <source>
        <dbReference type="EMBL" id="KAJ3835110.1"/>
    </source>
</evidence>
<dbReference type="AlphaFoldDB" id="A0AA38UAP8"/>
<proteinExistence type="predicted"/>
<reference evidence="2" key="1">
    <citation type="submission" date="2022-08" db="EMBL/GenBank/DDBJ databases">
        <authorList>
            <consortium name="DOE Joint Genome Institute"/>
            <person name="Min B."/>
            <person name="Riley R."/>
            <person name="Sierra-Patev S."/>
            <person name="Naranjo-Ortiz M."/>
            <person name="Looney B."/>
            <person name="Konkel Z."/>
            <person name="Slot J.C."/>
            <person name="Sakamoto Y."/>
            <person name="Steenwyk J.L."/>
            <person name="Rokas A."/>
            <person name="Carro J."/>
            <person name="Camarero S."/>
            <person name="Ferreira P."/>
            <person name="Molpeceres G."/>
            <person name="Ruiz-Duenas F.J."/>
            <person name="Serrano A."/>
            <person name="Henrissat B."/>
            <person name="Drula E."/>
            <person name="Hughes K.W."/>
            <person name="Mata J.L."/>
            <person name="Ishikawa N.K."/>
            <person name="Vargas-Isla R."/>
            <person name="Ushijima S."/>
            <person name="Smith C.A."/>
            <person name="Ahrendt S."/>
            <person name="Andreopoulos W."/>
            <person name="He G."/>
            <person name="Labutti K."/>
            <person name="Lipzen A."/>
            <person name="Ng V."/>
            <person name="Sandor L."/>
            <person name="Barry K."/>
            <person name="Martinez A.T."/>
            <person name="Xiao Y."/>
            <person name="Gibbons J.G."/>
            <person name="Terashima K."/>
            <person name="Hibbett D.S."/>
            <person name="Grigoriev I.V."/>
        </authorList>
    </citation>
    <scope>NUCLEOTIDE SEQUENCE</scope>
    <source>
        <strain evidence="2">TFB9207</strain>
    </source>
</reference>
<name>A0AA38UAP8_9AGAR</name>
<evidence type="ECO:0000259" key="1">
    <source>
        <dbReference type="Pfam" id="PF10544"/>
    </source>
</evidence>
<dbReference type="EMBL" id="MU806446">
    <property type="protein sequence ID" value="KAJ3835110.1"/>
    <property type="molecule type" value="Genomic_DNA"/>
</dbReference>
<dbReference type="Proteomes" id="UP001163846">
    <property type="component" value="Unassembled WGS sequence"/>
</dbReference>
<keyword evidence="3" id="KW-1185">Reference proteome</keyword>
<accession>A0AA38UAP8</accession>
<feature type="domain" description="Bacteriophage T5 Orf172 DNA-binding" evidence="1">
    <location>
        <begin position="127"/>
        <end position="215"/>
    </location>
</feature>
<dbReference type="InterPro" id="IPR018306">
    <property type="entry name" value="Phage_T5_Orf172_DNA-bd"/>
</dbReference>